<organism evidence="2 3">
    <name type="scientific">Halostagnicola kamekurae</name>
    <dbReference type="NCBI Taxonomy" id="619731"/>
    <lineage>
        <taxon>Archaea</taxon>
        <taxon>Methanobacteriati</taxon>
        <taxon>Methanobacteriota</taxon>
        <taxon>Stenosarchaea group</taxon>
        <taxon>Halobacteria</taxon>
        <taxon>Halobacteriales</taxon>
        <taxon>Natrialbaceae</taxon>
        <taxon>Halostagnicola</taxon>
    </lineage>
</organism>
<dbReference type="SMART" id="SM00849">
    <property type="entry name" value="Lactamase_B"/>
    <property type="match status" value="1"/>
</dbReference>
<dbReference type="RefSeq" id="WP_092905883.1">
    <property type="nucleotide sequence ID" value="NZ_FOZS01000003.1"/>
</dbReference>
<dbReference type="InterPro" id="IPR001279">
    <property type="entry name" value="Metallo-B-lactamas"/>
</dbReference>
<dbReference type="PANTHER" id="PTHR42951:SF17">
    <property type="entry name" value="METALLO-BETA-LACTAMASE DOMAIN-CONTAINING PROTEIN"/>
    <property type="match status" value="1"/>
</dbReference>
<accession>A0A1I6TJK1</accession>
<sequence length="208" mass="22634">MYDEIAPNVYDVTLHDGGNGRYRAFLFDVDVPTLVDTGLADTAEVLFDGLEEIGLDPERVVITHGDGDHIGGLEAVRDRYDVETWVPDRTAVDDSLVDRRYGDEDAIGPFTAVHVPGHTPDNHALIDEDRGVAVLGDAVFGSDARGLPAGYFVLPTGFYSEDLLEADENLERLLEYEFETGLVYHGSSVRSGGAAKLSSFVDFVGKPE</sequence>
<keyword evidence="3" id="KW-1185">Reference proteome</keyword>
<protein>
    <submittedName>
        <fullName evidence="2">Glyoxylase, beta-lactamase superfamily II</fullName>
    </submittedName>
</protein>
<dbReference type="InterPro" id="IPR050855">
    <property type="entry name" value="NDM-1-like"/>
</dbReference>
<dbReference type="InterPro" id="IPR036866">
    <property type="entry name" value="RibonucZ/Hydroxyglut_hydro"/>
</dbReference>
<evidence type="ECO:0000259" key="1">
    <source>
        <dbReference type="SMART" id="SM00849"/>
    </source>
</evidence>
<dbReference type="AlphaFoldDB" id="A0A1I6TJK1"/>
<dbReference type="SUPFAM" id="SSF56281">
    <property type="entry name" value="Metallo-hydrolase/oxidoreductase"/>
    <property type="match status" value="1"/>
</dbReference>
<dbReference type="Pfam" id="PF00753">
    <property type="entry name" value="Lactamase_B"/>
    <property type="match status" value="1"/>
</dbReference>
<dbReference type="EMBL" id="FOZS01000003">
    <property type="protein sequence ID" value="SFS89403.1"/>
    <property type="molecule type" value="Genomic_DNA"/>
</dbReference>
<reference evidence="3" key="1">
    <citation type="submission" date="2016-10" db="EMBL/GenBank/DDBJ databases">
        <authorList>
            <person name="Varghese N."/>
            <person name="Submissions S."/>
        </authorList>
    </citation>
    <scope>NUCLEOTIDE SEQUENCE [LARGE SCALE GENOMIC DNA]</scope>
    <source>
        <strain evidence="3">DSM 22427</strain>
    </source>
</reference>
<evidence type="ECO:0000313" key="3">
    <source>
        <dbReference type="Proteomes" id="UP000199199"/>
    </source>
</evidence>
<dbReference type="PANTHER" id="PTHR42951">
    <property type="entry name" value="METALLO-BETA-LACTAMASE DOMAIN-CONTAINING"/>
    <property type="match status" value="1"/>
</dbReference>
<dbReference type="Gene3D" id="3.60.15.10">
    <property type="entry name" value="Ribonuclease Z/Hydroxyacylglutathione hydrolase-like"/>
    <property type="match status" value="1"/>
</dbReference>
<dbReference type="Proteomes" id="UP000199199">
    <property type="component" value="Unassembled WGS sequence"/>
</dbReference>
<evidence type="ECO:0000313" key="2">
    <source>
        <dbReference type="EMBL" id="SFS89403.1"/>
    </source>
</evidence>
<feature type="domain" description="Metallo-beta-lactamase" evidence="1">
    <location>
        <begin position="21"/>
        <end position="185"/>
    </location>
</feature>
<dbReference type="OrthoDB" id="197151at2157"/>
<name>A0A1I6TJK1_9EURY</name>
<gene>
    <name evidence="2" type="ORF">SAMN04488556_3169</name>
</gene>
<proteinExistence type="predicted"/>